<evidence type="ECO:0000313" key="1">
    <source>
        <dbReference type="EMBL" id="CAI9540032.1"/>
    </source>
</evidence>
<dbReference type="PANTHER" id="PTHR46348">
    <property type="entry name" value="DELETED IN LUNG AND ESOPHAGEAL CANCER PROTEIN 1"/>
    <property type="match status" value="1"/>
</dbReference>
<dbReference type="EMBL" id="CATNWA010001384">
    <property type="protein sequence ID" value="CAI9540032.1"/>
    <property type="molecule type" value="Genomic_DNA"/>
</dbReference>
<dbReference type="Proteomes" id="UP001162483">
    <property type="component" value="Unassembled WGS sequence"/>
</dbReference>
<sequence>MKEWPLITPYCITPRQTIVPAGAYSSIHVSFTPLMLSGVIKKVECSGYALGFLSLDDKSAKLVPGRVKRQHGYGVEPIKMELQAFVKPALLTVEVEDDDEEGLVFYSVASDLIPDRKISPILTDIKTTRSLKLINCTETPLYFQLLLSKPFSVSAIDPNKSVRTSQSDREERGGQMVLHPQQNTLVKVAFCTTLELLTYQHHPEDQMLPGVTLLQSENGERRLHFSQQLLIEYSNKSTQQVALNAYITVPVLQLSSDTLDFGTCFVG</sequence>
<organism evidence="1 2">
    <name type="scientific">Staurois parvus</name>
    <dbReference type="NCBI Taxonomy" id="386267"/>
    <lineage>
        <taxon>Eukaryota</taxon>
        <taxon>Metazoa</taxon>
        <taxon>Chordata</taxon>
        <taxon>Craniata</taxon>
        <taxon>Vertebrata</taxon>
        <taxon>Euteleostomi</taxon>
        <taxon>Amphibia</taxon>
        <taxon>Batrachia</taxon>
        <taxon>Anura</taxon>
        <taxon>Neobatrachia</taxon>
        <taxon>Ranoidea</taxon>
        <taxon>Ranidae</taxon>
        <taxon>Staurois</taxon>
    </lineage>
</organism>
<proteinExistence type="predicted"/>
<accession>A0ABN9AVG1</accession>
<feature type="non-terminal residue" evidence="1">
    <location>
        <position position="267"/>
    </location>
</feature>
<reference evidence="1" key="1">
    <citation type="submission" date="2023-05" db="EMBL/GenBank/DDBJ databases">
        <authorList>
            <person name="Stuckert A."/>
        </authorList>
    </citation>
    <scope>NUCLEOTIDE SEQUENCE</scope>
</reference>
<dbReference type="PANTHER" id="PTHR46348:SF1">
    <property type="entry name" value="DELETED IN LUNG AND ESOPHAGEAL CANCER PROTEIN 1"/>
    <property type="match status" value="1"/>
</dbReference>
<keyword evidence="2" id="KW-1185">Reference proteome</keyword>
<comment type="caution">
    <text evidence="1">The sequence shown here is derived from an EMBL/GenBank/DDBJ whole genome shotgun (WGS) entry which is preliminary data.</text>
</comment>
<evidence type="ECO:0000313" key="2">
    <source>
        <dbReference type="Proteomes" id="UP001162483"/>
    </source>
</evidence>
<dbReference type="InterPro" id="IPR033304">
    <property type="entry name" value="DLEC1"/>
</dbReference>
<gene>
    <name evidence="1" type="ORF">SPARVUS_LOCUS1676280</name>
</gene>
<protein>
    <submittedName>
        <fullName evidence="1">Uncharacterized protein</fullName>
    </submittedName>
</protein>
<name>A0ABN9AVG1_9NEOB</name>